<name>A0A8X6X0G9_9ARAC</name>
<dbReference type="EMBL" id="BMAV01004341">
    <property type="protein sequence ID" value="GFY44649.1"/>
    <property type="molecule type" value="Genomic_DNA"/>
</dbReference>
<dbReference type="InterPro" id="IPR008930">
    <property type="entry name" value="Terpenoid_cyclase/PrenylTrfase"/>
</dbReference>
<organism evidence="2 3">
    <name type="scientific">Trichonephila inaurata madagascariensis</name>
    <dbReference type="NCBI Taxonomy" id="2747483"/>
    <lineage>
        <taxon>Eukaryota</taxon>
        <taxon>Metazoa</taxon>
        <taxon>Ecdysozoa</taxon>
        <taxon>Arthropoda</taxon>
        <taxon>Chelicerata</taxon>
        <taxon>Arachnida</taxon>
        <taxon>Araneae</taxon>
        <taxon>Araneomorphae</taxon>
        <taxon>Entelegynae</taxon>
        <taxon>Araneoidea</taxon>
        <taxon>Nephilidae</taxon>
        <taxon>Trichonephila</taxon>
        <taxon>Trichonephila inaurata</taxon>
    </lineage>
</organism>
<evidence type="ECO:0000313" key="3">
    <source>
        <dbReference type="Proteomes" id="UP000886998"/>
    </source>
</evidence>
<dbReference type="GO" id="GO:0005615">
    <property type="term" value="C:extracellular space"/>
    <property type="evidence" value="ECO:0007669"/>
    <property type="project" value="InterPro"/>
</dbReference>
<feature type="non-terminal residue" evidence="2">
    <location>
        <position position="56"/>
    </location>
</feature>
<dbReference type="Proteomes" id="UP000886998">
    <property type="component" value="Unassembled WGS sequence"/>
</dbReference>
<dbReference type="InterPro" id="IPR011626">
    <property type="entry name" value="Alpha-macroglobulin_TED"/>
</dbReference>
<comment type="caution">
    <text evidence="2">The sequence shown here is derived from an EMBL/GenBank/DDBJ whole genome shotgun (WGS) entry which is preliminary data.</text>
</comment>
<accession>A0A8X6X0G9</accession>
<evidence type="ECO:0000313" key="2">
    <source>
        <dbReference type="EMBL" id="GFY44649.1"/>
    </source>
</evidence>
<feature type="domain" description="Alpha-macroglobulin-like TED" evidence="1">
    <location>
        <begin position="7"/>
        <end position="56"/>
    </location>
</feature>
<keyword evidence="3" id="KW-1185">Reference proteome</keyword>
<dbReference type="Pfam" id="PF07678">
    <property type="entry name" value="TED_complement"/>
    <property type="match status" value="1"/>
</dbReference>
<protein>
    <submittedName>
        <fullName evidence="2">Alpha-2-macroglobulin-like protein 1</fullName>
    </submittedName>
</protein>
<dbReference type="OrthoDB" id="6423155at2759"/>
<sequence length="56" mass="6168">MEYYRNQNGTKATNIETVAYAVLSNLKVGNSKSDIIPLVRYLTSNLNPQGGFSSTQ</sequence>
<evidence type="ECO:0000259" key="1">
    <source>
        <dbReference type="Pfam" id="PF07678"/>
    </source>
</evidence>
<gene>
    <name evidence="2" type="primary">NCL1_16169</name>
    <name evidence="2" type="ORF">TNIN_69001</name>
</gene>
<dbReference type="AlphaFoldDB" id="A0A8X6X0G9"/>
<proteinExistence type="predicted"/>
<dbReference type="SUPFAM" id="SSF48239">
    <property type="entry name" value="Terpenoid cyclases/Protein prenyltransferases"/>
    <property type="match status" value="1"/>
</dbReference>
<dbReference type="Gene3D" id="1.50.10.20">
    <property type="match status" value="1"/>
</dbReference>
<reference evidence="2" key="1">
    <citation type="submission" date="2020-08" db="EMBL/GenBank/DDBJ databases">
        <title>Multicomponent nature underlies the extraordinary mechanical properties of spider dragline silk.</title>
        <authorList>
            <person name="Kono N."/>
            <person name="Nakamura H."/>
            <person name="Mori M."/>
            <person name="Yoshida Y."/>
            <person name="Ohtoshi R."/>
            <person name="Malay A.D."/>
            <person name="Moran D.A.P."/>
            <person name="Tomita M."/>
            <person name="Numata K."/>
            <person name="Arakawa K."/>
        </authorList>
    </citation>
    <scope>NUCLEOTIDE SEQUENCE</scope>
</reference>